<reference evidence="2" key="1">
    <citation type="submission" date="2023-10" db="EMBL/GenBank/DDBJ databases">
        <authorList>
            <person name="Chen Y."/>
            <person name="Shah S."/>
            <person name="Dougan E. K."/>
            <person name="Thang M."/>
            <person name="Chan C."/>
        </authorList>
    </citation>
    <scope>NUCLEOTIDE SEQUENCE [LARGE SCALE GENOMIC DNA]</scope>
</reference>
<sequence length="573" mass="59464">MKDGGAPDQGAGAQAPQASILARLLSCDAVADDGDLLERIRRLGETYEEAAQMLEAAASGPDNQGHAGQAGTHRARARLYAQVGRLLGRPPMCAELTPEERRAAEALRSRRRGGGGGERPAAPECFDISAGDGDKAPVRFDKAAAEGVAAEAARVFSEGLGALVADAAARASTDAASVAHERARLQREAAALADEWTRLRDTGVRRAPGPRLGRAGPGRPPGGGGGRSRQPTRAGAGTRGGRLALVAQRQARHAAVAREHGVPRGRDPGHVGPLDAGTPAHGLLEYEFRGFLVQWGGYERAEPCGVDQPADPALLCATPELRLRAVRRHQGRAPPRHAALPARGVRKLGAGGSHLGPYHTLLSARRDRALHTGSTTAGFSSGAPAPRRRATPARRARCGGSGRFRPPRGSTGRHCPTGRSTNTESCGSSCRNSSRAEGRPARRRGSRAAGRRRPLPRPPAGGCRADSPRRQPRASARGPGPALAAASSRPRPRAPPSAPSSPRPPLGASCSRRRVARPCGGPRARGAPATSAAPEVSSFLDGGLRQRPPLPGEGHGRCGAARRPPQLGLACAV</sequence>
<organism evidence="2 3">
    <name type="scientific">Prorocentrum cordatum</name>
    <dbReference type="NCBI Taxonomy" id="2364126"/>
    <lineage>
        <taxon>Eukaryota</taxon>
        <taxon>Sar</taxon>
        <taxon>Alveolata</taxon>
        <taxon>Dinophyceae</taxon>
        <taxon>Prorocentrales</taxon>
        <taxon>Prorocentraceae</taxon>
        <taxon>Prorocentrum</taxon>
    </lineage>
</organism>
<evidence type="ECO:0000313" key="2">
    <source>
        <dbReference type="EMBL" id="CAK0879309.1"/>
    </source>
</evidence>
<feature type="compositionally biased region" description="Low complexity" evidence="1">
    <location>
        <begin position="403"/>
        <end position="413"/>
    </location>
</feature>
<accession>A0ABN9W2Y8</accession>
<evidence type="ECO:0000256" key="1">
    <source>
        <dbReference type="SAM" id="MobiDB-lite"/>
    </source>
</evidence>
<comment type="caution">
    <text evidence="2">The sequence shown here is derived from an EMBL/GenBank/DDBJ whole genome shotgun (WGS) entry which is preliminary data.</text>
</comment>
<protein>
    <submittedName>
        <fullName evidence="2">Uncharacterized protein</fullName>
    </submittedName>
</protein>
<feature type="compositionally biased region" description="Basic residues" evidence="1">
    <location>
        <begin position="386"/>
        <end position="397"/>
    </location>
</feature>
<dbReference type="Proteomes" id="UP001189429">
    <property type="component" value="Unassembled WGS sequence"/>
</dbReference>
<dbReference type="EMBL" id="CAUYUJ010017942">
    <property type="protein sequence ID" value="CAK0879309.1"/>
    <property type="molecule type" value="Genomic_DNA"/>
</dbReference>
<proteinExistence type="predicted"/>
<feature type="compositionally biased region" description="Pro residues" evidence="1">
    <location>
        <begin position="493"/>
        <end position="505"/>
    </location>
</feature>
<feature type="compositionally biased region" description="Low complexity" evidence="1">
    <location>
        <begin position="205"/>
        <end position="214"/>
    </location>
</feature>
<feature type="compositionally biased region" description="Basic residues" evidence="1">
    <location>
        <begin position="441"/>
        <end position="455"/>
    </location>
</feature>
<evidence type="ECO:0000313" key="3">
    <source>
        <dbReference type="Proteomes" id="UP001189429"/>
    </source>
</evidence>
<feature type="compositionally biased region" description="Low complexity" evidence="1">
    <location>
        <begin position="473"/>
        <end position="489"/>
    </location>
</feature>
<feature type="region of interest" description="Disordered" evidence="1">
    <location>
        <begin position="104"/>
        <end position="130"/>
    </location>
</feature>
<feature type="region of interest" description="Disordered" evidence="1">
    <location>
        <begin position="373"/>
        <end position="564"/>
    </location>
</feature>
<feature type="region of interest" description="Disordered" evidence="1">
    <location>
        <begin position="200"/>
        <end position="239"/>
    </location>
</feature>
<name>A0ABN9W2Y8_9DINO</name>
<feature type="compositionally biased region" description="Polar residues" evidence="1">
    <location>
        <begin position="418"/>
        <end position="433"/>
    </location>
</feature>
<gene>
    <name evidence="2" type="ORF">PCOR1329_LOCUS62775</name>
</gene>
<keyword evidence="3" id="KW-1185">Reference proteome</keyword>